<gene>
    <name evidence="7" type="ORF">WJX73_004956</name>
</gene>
<dbReference type="AlphaFoldDB" id="A0AAW1P1Y3"/>
<dbReference type="Gene3D" id="1.20.1530.20">
    <property type="match status" value="1"/>
</dbReference>
<dbReference type="PANTHER" id="PTHR10361:SF62">
    <property type="entry name" value="SODIUM_PYRUVATE COTRANSPORTER BASS2, CHLOROPLASTIC"/>
    <property type="match status" value="1"/>
</dbReference>
<feature type="transmembrane region" description="Helical" evidence="6">
    <location>
        <begin position="129"/>
        <end position="147"/>
    </location>
</feature>
<feature type="transmembrane region" description="Helical" evidence="6">
    <location>
        <begin position="371"/>
        <end position="394"/>
    </location>
</feature>
<evidence type="ECO:0000313" key="8">
    <source>
        <dbReference type="Proteomes" id="UP001465755"/>
    </source>
</evidence>
<keyword evidence="4 6" id="KW-1133">Transmembrane helix</keyword>
<name>A0AAW1P1Y3_9CHLO</name>
<dbReference type="InterPro" id="IPR002657">
    <property type="entry name" value="BilAc:Na_symport/Acr3"/>
</dbReference>
<sequence length="407" mass="42290">MAATQLLGPLVTGPRSCSGVLRCCHASAQISSAVRGSATLAYSSLASDQLSGTILKSARLSHRKLGLGLRPRAEFSKKPADAPGAKKGPFSSFDNFTETLTTLFPVWVCLAAIFGVTKPESLAWFKPDMFTVSLGFLMLSMGLTLTIENFRECLTRPKPILVGYAAQYIVKPLLGFAIAQALKLPPALAVGLILVSCCPGGQASNVATYIAHGDVALSVLMTTASTLGAIIMTPLLTRLLAGTIVPVDAKGLALSTFQVVLVPTLLGVGANELAPGLVRKIKPLLPLVGVALTTLLCASPVAQVASLLKAEGANLIAPVALLHVFAFGLGYMLSKVVGFDEKTARTVSIETGMQSAALGFLLARQHFADPLVAVPSAVSVVFMALGGSGLAVFWRNKPTDPAELALA</sequence>
<evidence type="ECO:0000313" key="7">
    <source>
        <dbReference type="EMBL" id="KAK9801391.1"/>
    </source>
</evidence>
<protein>
    <submittedName>
        <fullName evidence="7">Uncharacterized protein</fullName>
    </submittedName>
</protein>
<proteinExistence type="inferred from homology"/>
<feature type="transmembrane region" description="Helical" evidence="6">
    <location>
        <begin position="159"/>
        <end position="178"/>
    </location>
</feature>
<dbReference type="GO" id="GO:0016020">
    <property type="term" value="C:membrane"/>
    <property type="evidence" value="ECO:0007669"/>
    <property type="project" value="UniProtKB-SubCell"/>
</dbReference>
<feature type="transmembrane region" description="Helical" evidence="6">
    <location>
        <begin position="252"/>
        <end position="271"/>
    </location>
</feature>
<accession>A0AAW1P1Y3</accession>
<keyword evidence="3 6" id="KW-0812">Transmembrane</keyword>
<keyword evidence="5 6" id="KW-0472">Membrane</keyword>
<comment type="subcellular location">
    <subcellularLocation>
        <location evidence="1">Membrane</location>
        <topology evidence="1">Multi-pass membrane protein</topology>
    </subcellularLocation>
</comment>
<keyword evidence="8" id="KW-1185">Reference proteome</keyword>
<evidence type="ECO:0000256" key="4">
    <source>
        <dbReference type="ARBA" id="ARBA00022989"/>
    </source>
</evidence>
<dbReference type="Proteomes" id="UP001465755">
    <property type="component" value="Unassembled WGS sequence"/>
</dbReference>
<dbReference type="EMBL" id="JALJOQ010000076">
    <property type="protein sequence ID" value="KAK9801391.1"/>
    <property type="molecule type" value="Genomic_DNA"/>
</dbReference>
<comment type="caution">
    <text evidence="7">The sequence shown here is derived from an EMBL/GenBank/DDBJ whole genome shotgun (WGS) entry which is preliminary data.</text>
</comment>
<dbReference type="Pfam" id="PF01758">
    <property type="entry name" value="SBF"/>
    <property type="match status" value="1"/>
</dbReference>
<dbReference type="InterPro" id="IPR004710">
    <property type="entry name" value="Bilac:Na_transpt"/>
</dbReference>
<evidence type="ECO:0000256" key="5">
    <source>
        <dbReference type="ARBA" id="ARBA00023136"/>
    </source>
</evidence>
<evidence type="ECO:0000256" key="2">
    <source>
        <dbReference type="ARBA" id="ARBA00006528"/>
    </source>
</evidence>
<organism evidence="7 8">
    <name type="scientific">Symbiochloris irregularis</name>
    <dbReference type="NCBI Taxonomy" id="706552"/>
    <lineage>
        <taxon>Eukaryota</taxon>
        <taxon>Viridiplantae</taxon>
        <taxon>Chlorophyta</taxon>
        <taxon>core chlorophytes</taxon>
        <taxon>Trebouxiophyceae</taxon>
        <taxon>Trebouxiales</taxon>
        <taxon>Trebouxiaceae</taxon>
        <taxon>Symbiochloris</taxon>
    </lineage>
</organism>
<evidence type="ECO:0000256" key="6">
    <source>
        <dbReference type="SAM" id="Phobius"/>
    </source>
</evidence>
<feature type="transmembrane region" description="Helical" evidence="6">
    <location>
        <begin position="96"/>
        <end position="117"/>
    </location>
</feature>
<dbReference type="PANTHER" id="PTHR10361">
    <property type="entry name" value="SODIUM-BILE ACID COTRANSPORTER"/>
    <property type="match status" value="1"/>
</dbReference>
<dbReference type="InterPro" id="IPR038770">
    <property type="entry name" value="Na+/solute_symporter_sf"/>
</dbReference>
<feature type="transmembrane region" description="Helical" evidence="6">
    <location>
        <begin position="184"/>
        <end position="203"/>
    </location>
</feature>
<feature type="transmembrane region" description="Helical" evidence="6">
    <location>
        <begin position="315"/>
        <end position="333"/>
    </location>
</feature>
<feature type="transmembrane region" description="Helical" evidence="6">
    <location>
        <begin position="283"/>
        <end position="303"/>
    </location>
</feature>
<evidence type="ECO:0000256" key="3">
    <source>
        <dbReference type="ARBA" id="ARBA00022692"/>
    </source>
</evidence>
<feature type="transmembrane region" description="Helical" evidence="6">
    <location>
        <begin position="215"/>
        <end position="240"/>
    </location>
</feature>
<dbReference type="GO" id="GO:0009941">
    <property type="term" value="C:chloroplast envelope"/>
    <property type="evidence" value="ECO:0007669"/>
    <property type="project" value="UniProtKB-ARBA"/>
</dbReference>
<reference evidence="7 8" key="1">
    <citation type="journal article" date="2024" name="Nat. Commun.">
        <title>Phylogenomics reveals the evolutionary origins of lichenization in chlorophyte algae.</title>
        <authorList>
            <person name="Puginier C."/>
            <person name="Libourel C."/>
            <person name="Otte J."/>
            <person name="Skaloud P."/>
            <person name="Haon M."/>
            <person name="Grisel S."/>
            <person name="Petersen M."/>
            <person name="Berrin J.G."/>
            <person name="Delaux P.M."/>
            <person name="Dal Grande F."/>
            <person name="Keller J."/>
        </authorList>
    </citation>
    <scope>NUCLEOTIDE SEQUENCE [LARGE SCALE GENOMIC DNA]</scope>
    <source>
        <strain evidence="7 8">SAG 2036</strain>
    </source>
</reference>
<evidence type="ECO:0000256" key="1">
    <source>
        <dbReference type="ARBA" id="ARBA00004141"/>
    </source>
</evidence>
<comment type="similarity">
    <text evidence="2">Belongs to the bile acid:sodium symporter (BASS) (TC 2.A.28) family.</text>
</comment>